<comment type="subcellular location">
    <subcellularLocation>
        <location evidence="1">Endomembrane system</location>
        <topology evidence="1">Multi-pass membrane protein</topology>
    </subcellularLocation>
</comment>
<evidence type="ECO:0000256" key="6">
    <source>
        <dbReference type="ARBA" id="ARBA00023065"/>
    </source>
</evidence>
<evidence type="ECO:0000256" key="8">
    <source>
        <dbReference type="SAM" id="MobiDB-lite"/>
    </source>
</evidence>
<reference evidence="11" key="1">
    <citation type="submission" date="2020-05" db="EMBL/GenBank/DDBJ databases">
        <authorList>
            <person name="Chiriac C."/>
            <person name="Salcher M."/>
            <person name="Ghai R."/>
            <person name="Kavagutti S V."/>
        </authorList>
    </citation>
    <scope>NUCLEOTIDE SEQUENCE</scope>
</reference>
<protein>
    <submittedName>
        <fullName evidence="11">Unannotated protein</fullName>
    </submittedName>
</protein>
<dbReference type="EMBL" id="CAFBRC010000001">
    <property type="protein sequence ID" value="CAB5070720.1"/>
    <property type="molecule type" value="Genomic_DNA"/>
</dbReference>
<keyword evidence="7 9" id="KW-0472">Membrane</keyword>
<dbReference type="InterPro" id="IPR003148">
    <property type="entry name" value="RCK_N"/>
</dbReference>
<keyword evidence="6" id="KW-0406">Ion transport</keyword>
<sequence length="665" mass="71032">MTNSSTPRNFGGGTLGHGEKSLEELKKPPTFLRMQRYRFDNTLAKGAKAMIGWLLAAGVVASIPFTIALQLLPGKTHDNILQNETGSQGFLRTIDDAWQSFYAVLGKGGFKTDTWDARLFTVLVTICSLAISSTLFAFITATVNKRIADLKKGKGPVFESGHTTILGWGPQVFSILQQLEVANANKPSSAVIISLTAREAMDDEIKVRLGDLKYTKIITRNGDPSSPRVLAQSSIDKSRSIIVLGTKGHAAATTAVLSVLANIGLKSKVAVIAEVNDAASAEAIYKATEGSVLAVRSEELIARVTAHAIRQPGLAAVYLDMLDFEGDEIYFSNLPAATGKTFGEAITALGGSSAIGIRHADGTVNVTPPADTVIAEGDHIIAIAKDDDQIIWTGDRLDLADTKALVQIGERDTSKPDQILIIGWSTMGKQVVKELGNFGIPGSTALVFAQTSKVTAEELKGLETPNLTVTTKGTSGDIDELIEVVNSQEFNHIVIFGYRSKTITPTEADALTLLTMLEVNHVKKLPGSKVAKARVIAEIQDSNNVDLARVVDIDDLVVSDRLSSLMMAQLSETPGLYNVFEELFGPQGTFLSSKPVQTYVPLDVETTFAHLVAAGRSRGEVVVGYRQPLASDPTNPTLGIHVNPAKSTVLTPTDGTYAIVIGPLE</sequence>
<dbReference type="GO" id="GO:0006813">
    <property type="term" value="P:potassium ion transport"/>
    <property type="evidence" value="ECO:0007669"/>
    <property type="project" value="InterPro"/>
</dbReference>
<dbReference type="InterPro" id="IPR010420">
    <property type="entry name" value="CASTOR/POLLUX/SYM8_dom"/>
</dbReference>
<comment type="similarity">
    <text evidence="2">Belongs to the castor/pollux (TC 1.A.1.23) family.</text>
</comment>
<dbReference type="PROSITE" id="PS51201">
    <property type="entry name" value="RCK_N"/>
    <property type="match status" value="1"/>
</dbReference>
<evidence type="ECO:0000256" key="2">
    <source>
        <dbReference type="ARBA" id="ARBA00008577"/>
    </source>
</evidence>
<evidence type="ECO:0000256" key="5">
    <source>
        <dbReference type="ARBA" id="ARBA00022989"/>
    </source>
</evidence>
<gene>
    <name evidence="11" type="ORF">UFOPK2342_00941</name>
    <name evidence="12" type="ORF">UFOPK3266_00539</name>
    <name evidence="13" type="ORF">UFOPK4367_00025</name>
</gene>
<dbReference type="PANTHER" id="PTHR31563">
    <property type="entry name" value="ION CHANNEL POLLUX-RELATED"/>
    <property type="match status" value="1"/>
</dbReference>
<organism evidence="11">
    <name type="scientific">freshwater metagenome</name>
    <dbReference type="NCBI Taxonomy" id="449393"/>
    <lineage>
        <taxon>unclassified sequences</taxon>
        <taxon>metagenomes</taxon>
        <taxon>ecological metagenomes</taxon>
    </lineage>
</organism>
<evidence type="ECO:0000256" key="9">
    <source>
        <dbReference type="SAM" id="Phobius"/>
    </source>
</evidence>
<dbReference type="EMBL" id="CAEZXB010000016">
    <property type="protein sequence ID" value="CAB4678237.1"/>
    <property type="molecule type" value="Genomic_DNA"/>
</dbReference>
<evidence type="ECO:0000256" key="1">
    <source>
        <dbReference type="ARBA" id="ARBA00004127"/>
    </source>
</evidence>
<evidence type="ECO:0000313" key="12">
    <source>
        <dbReference type="EMBL" id="CAB4842051.1"/>
    </source>
</evidence>
<evidence type="ECO:0000259" key="10">
    <source>
        <dbReference type="PROSITE" id="PS51201"/>
    </source>
</evidence>
<dbReference type="InterPro" id="IPR044849">
    <property type="entry name" value="CASTOR/POLLUX/SYM8-like"/>
</dbReference>
<evidence type="ECO:0000313" key="13">
    <source>
        <dbReference type="EMBL" id="CAB5070720.1"/>
    </source>
</evidence>
<evidence type="ECO:0000256" key="4">
    <source>
        <dbReference type="ARBA" id="ARBA00022692"/>
    </source>
</evidence>
<feature type="transmembrane region" description="Helical" evidence="9">
    <location>
        <begin position="51"/>
        <end position="72"/>
    </location>
</feature>
<dbReference type="AlphaFoldDB" id="A0A6J6MW90"/>
<dbReference type="Gene3D" id="3.40.50.720">
    <property type="entry name" value="NAD(P)-binding Rossmann-like Domain"/>
    <property type="match status" value="2"/>
</dbReference>
<dbReference type="GO" id="GO:0012505">
    <property type="term" value="C:endomembrane system"/>
    <property type="evidence" value="ECO:0007669"/>
    <property type="project" value="UniProtKB-SubCell"/>
</dbReference>
<keyword evidence="5 9" id="KW-1133">Transmembrane helix</keyword>
<accession>A0A6J6MW90</accession>
<proteinExistence type="inferred from homology"/>
<name>A0A6J6MW90_9ZZZZ</name>
<feature type="region of interest" description="Disordered" evidence="8">
    <location>
        <begin position="1"/>
        <end position="20"/>
    </location>
</feature>
<feature type="domain" description="RCK N-terminal" evidence="10">
    <location>
        <begin position="160"/>
        <end position="292"/>
    </location>
</feature>
<dbReference type="Pfam" id="PF06241">
    <property type="entry name" value="Castor_Poll_mid"/>
    <property type="match status" value="1"/>
</dbReference>
<keyword evidence="3" id="KW-0813">Transport</keyword>
<dbReference type="EMBL" id="CAFBAA010000009">
    <property type="protein sequence ID" value="CAB4842051.1"/>
    <property type="molecule type" value="Genomic_DNA"/>
</dbReference>
<evidence type="ECO:0000256" key="7">
    <source>
        <dbReference type="ARBA" id="ARBA00023136"/>
    </source>
</evidence>
<evidence type="ECO:0000256" key="3">
    <source>
        <dbReference type="ARBA" id="ARBA00022448"/>
    </source>
</evidence>
<feature type="transmembrane region" description="Helical" evidence="9">
    <location>
        <begin position="119"/>
        <end position="143"/>
    </location>
</feature>
<evidence type="ECO:0000313" key="11">
    <source>
        <dbReference type="EMBL" id="CAB4678237.1"/>
    </source>
</evidence>
<keyword evidence="4 9" id="KW-0812">Transmembrane</keyword>
<dbReference type="PANTHER" id="PTHR31563:SF10">
    <property type="entry name" value="ION CHANNEL POLLUX-RELATED"/>
    <property type="match status" value="1"/>
</dbReference>